<feature type="transmembrane region" description="Helical" evidence="9">
    <location>
        <begin position="103"/>
        <end position="128"/>
    </location>
</feature>
<evidence type="ECO:0000256" key="3">
    <source>
        <dbReference type="ARBA" id="ARBA00022448"/>
    </source>
</evidence>
<dbReference type="GO" id="GO:0140359">
    <property type="term" value="F:ABC-type transporter activity"/>
    <property type="evidence" value="ECO:0007669"/>
    <property type="project" value="InterPro"/>
</dbReference>
<dbReference type="Proteomes" id="UP000532121">
    <property type="component" value="Unassembled WGS sequence"/>
</dbReference>
<keyword evidence="5" id="KW-0997">Cell inner membrane</keyword>
<gene>
    <name evidence="11" type="ORF">HHO37_09475</name>
</gene>
<comment type="subcellular location">
    <subcellularLocation>
        <location evidence="1">Cell inner membrane</location>
        <topology evidence="1">Multi-pass membrane protein</topology>
    </subcellularLocation>
    <subcellularLocation>
        <location evidence="9">Cell membrane</location>
        <topology evidence="9">Multi-pass membrane protein</topology>
    </subcellularLocation>
</comment>
<reference evidence="11 12" key="1">
    <citation type="submission" date="2020-04" db="EMBL/GenBank/DDBJ databases">
        <title>MicrobeNet Type strains.</title>
        <authorList>
            <person name="Nicholson A.C."/>
        </authorList>
    </citation>
    <scope>NUCLEOTIDE SEQUENCE [LARGE SCALE GENOMIC DNA]</scope>
    <source>
        <strain evidence="11 12">DSM 22768</strain>
    </source>
</reference>
<feature type="domain" description="ABC transmembrane type-2" evidence="10">
    <location>
        <begin position="29"/>
        <end position="262"/>
    </location>
</feature>
<dbReference type="InterPro" id="IPR013525">
    <property type="entry name" value="ABC2_TM"/>
</dbReference>
<keyword evidence="8 9" id="KW-0472">Membrane</keyword>
<evidence type="ECO:0000256" key="6">
    <source>
        <dbReference type="ARBA" id="ARBA00022692"/>
    </source>
</evidence>
<keyword evidence="7 9" id="KW-1133">Transmembrane helix</keyword>
<evidence type="ECO:0000256" key="5">
    <source>
        <dbReference type="ARBA" id="ARBA00022519"/>
    </source>
</evidence>
<evidence type="ECO:0000256" key="8">
    <source>
        <dbReference type="ARBA" id="ARBA00023136"/>
    </source>
</evidence>
<feature type="transmembrane region" description="Helical" evidence="9">
    <location>
        <begin position="134"/>
        <end position="160"/>
    </location>
</feature>
<keyword evidence="6 9" id="KW-0812">Transmembrane</keyword>
<evidence type="ECO:0000256" key="9">
    <source>
        <dbReference type="RuleBase" id="RU361157"/>
    </source>
</evidence>
<keyword evidence="3 9" id="KW-0813">Transport</keyword>
<dbReference type="GO" id="GO:0005886">
    <property type="term" value="C:plasma membrane"/>
    <property type="evidence" value="ECO:0007669"/>
    <property type="project" value="UniProtKB-SubCell"/>
</dbReference>
<evidence type="ECO:0000313" key="11">
    <source>
        <dbReference type="EMBL" id="NMD49885.1"/>
    </source>
</evidence>
<feature type="transmembrane region" description="Helical" evidence="9">
    <location>
        <begin position="31"/>
        <end position="53"/>
    </location>
</feature>
<dbReference type="InterPro" id="IPR047817">
    <property type="entry name" value="ABC2_TM_bact-type"/>
</dbReference>
<dbReference type="AlphaFoldDB" id="A0A7X9QI49"/>
<accession>A0A7X9QI49</accession>
<dbReference type="GO" id="GO:0015920">
    <property type="term" value="P:lipopolysaccharide transport"/>
    <property type="evidence" value="ECO:0007669"/>
    <property type="project" value="TreeGrafter"/>
</dbReference>
<dbReference type="Pfam" id="PF01061">
    <property type="entry name" value="ABC2_membrane"/>
    <property type="match status" value="1"/>
</dbReference>
<dbReference type="PANTHER" id="PTHR30413">
    <property type="entry name" value="INNER MEMBRANE TRANSPORT PERMEASE"/>
    <property type="match status" value="1"/>
</dbReference>
<name>A0A7X9QI49_STRRT</name>
<organism evidence="11 12">
    <name type="scientific">Streptococcus ratti</name>
    <dbReference type="NCBI Taxonomy" id="1341"/>
    <lineage>
        <taxon>Bacteria</taxon>
        <taxon>Bacillati</taxon>
        <taxon>Bacillota</taxon>
        <taxon>Bacilli</taxon>
        <taxon>Lactobacillales</taxon>
        <taxon>Streptococcaceae</taxon>
        <taxon>Streptococcus</taxon>
    </lineage>
</organism>
<dbReference type="PANTHER" id="PTHR30413:SF8">
    <property type="entry name" value="TRANSPORT PERMEASE PROTEIN"/>
    <property type="match status" value="1"/>
</dbReference>
<keyword evidence="4 9" id="KW-1003">Cell membrane</keyword>
<evidence type="ECO:0000256" key="2">
    <source>
        <dbReference type="ARBA" id="ARBA00007783"/>
    </source>
</evidence>
<comment type="similarity">
    <text evidence="2 9">Belongs to the ABC-2 integral membrane protein family.</text>
</comment>
<evidence type="ECO:0000313" key="12">
    <source>
        <dbReference type="Proteomes" id="UP000532121"/>
    </source>
</evidence>
<dbReference type="PROSITE" id="PS51012">
    <property type="entry name" value="ABC_TM2"/>
    <property type="match status" value="1"/>
</dbReference>
<dbReference type="RefSeq" id="WP_003087886.1">
    <property type="nucleotide sequence ID" value="NZ_CP043405.1"/>
</dbReference>
<evidence type="ECO:0000259" key="10">
    <source>
        <dbReference type="PROSITE" id="PS51012"/>
    </source>
</evidence>
<evidence type="ECO:0000256" key="4">
    <source>
        <dbReference type="ARBA" id="ARBA00022475"/>
    </source>
</evidence>
<dbReference type="EMBL" id="JABASA010000026">
    <property type="protein sequence ID" value="NMD49885.1"/>
    <property type="molecule type" value="Genomic_DNA"/>
</dbReference>
<sequence>MDLLSKKNRILLKELIKTDFKLRYQGSVIGYLWSILKPLLLFMIMYMVFIRFLRLGGDVPHFAVALLLANVIWSFFTEATSMGMVSIVTRGDLLRKLNFSKSIIVLSAVCGALINFGINLIVVLIFALVNGVHIGWSALLSIPLFFELFIMAWGVALLLATLYVKFRDIGQIWEVILQAGMYATPIIYPLTFITNQGAKGVLAGKIIMLNPLAQMIQDLRYLLIDKANLTIWQLINHWWYYAIPYVLPFIIFGIGLVVFNRSSKRFAEIL</sequence>
<protein>
    <recommendedName>
        <fullName evidence="9">Transport permease protein</fullName>
    </recommendedName>
</protein>
<feature type="transmembrane region" description="Helical" evidence="9">
    <location>
        <begin position="238"/>
        <end position="259"/>
    </location>
</feature>
<comment type="caution">
    <text evidence="11">The sequence shown here is derived from an EMBL/GenBank/DDBJ whole genome shotgun (WGS) entry which is preliminary data.</text>
</comment>
<feature type="transmembrane region" description="Helical" evidence="9">
    <location>
        <begin position="172"/>
        <end position="193"/>
    </location>
</feature>
<evidence type="ECO:0000256" key="7">
    <source>
        <dbReference type="ARBA" id="ARBA00022989"/>
    </source>
</evidence>
<feature type="transmembrane region" description="Helical" evidence="9">
    <location>
        <begin position="59"/>
        <end position="76"/>
    </location>
</feature>
<proteinExistence type="inferred from homology"/>
<evidence type="ECO:0000256" key="1">
    <source>
        <dbReference type="ARBA" id="ARBA00004429"/>
    </source>
</evidence>